<feature type="region of interest" description="Disordered" evidence="1">
    <location>
        <begin position="228"/>
        <end position="286"/>
    </location>
</feature>
<proteinExistence type="predicted"/>
<organism evidence="2 3">
    <name type="scientific">Mycena chlorophos</name>
    <name type="common">Agaric fungus</name>
    <name type="synonym">Agaricus chlorophos</name>
    <dbReference type="NCBI Taxonomy" id="658473"/>
    <lineage>
        <taxon>Eukaryota</taxon>
        <taxon>Fungi</taxon>
        <taxon>Dikarya</taxon>
        <taxon>Basidiomycota</taxon>
        <taxon>Agaricomycotina</taxon>
        <taxon>Agaricomycetes</taxon>
        <taxon>Agaricomycetidae</taxon>
        <taxon>Agaricales</taxon>
        <taxon>Marasmiineae</taxon>
        <taxon>Mycenaceae</taxon>
        <taxon>Mycena</taxon>
    </lineage>
</organism>
<feature type="compositionally biased region" description="Basic and acidic residues" evidence="1">
    <location>
        <begin position="1"/>
        <end position="12"/>
    </location>
</feature>
<keyword evidence="3" id="KW-1185">Reference proteome</keyword>
<sequence length="286" mass="31824">MHHKRSSAERKLLTVASVSCKPQAADDTHDVERRRARRTSESSGQARADRNATRATHSRVRHEQHTRVPPGALRFPMQCRPPLASHHHGTSVVTEPQRNGTKDTSHWHSPWPTTTTTHRAGVQLPGCLHPNSIHQRQAKPVAKRLQVEGRLRLGRDRSVTPSVGLARLRYIPRTDRVVCPMVVGPRHIDDLDVSRQQYLEVVPRRVRARSSRSWSFLVLSRWRPSTRDAMRGHDAAGQGWSCDEGQGRAGVEGEPGSSVNTKKATAPVSIGSRHTLEPRAGNATVP</sequence>
<feature type="region of interest" description="Disordered" evidence="1">
    <location>
        <begin position="1"/>
        <end position="111"/>
    </location>
</feature>
<accession>A0ABQ0LEH8</accession>
<protein>
    <submittedName>
        <fullName evidence="2">Uncharacterized protein</fullName>
    </submittedName>
</protein>
<gene>
    <name evidence="2" type="ORF">MCHLO_06750</name>
</gene>
<evidence type="ECO:0000313" key="2">
    <source>
        <dbReference type="EMBL" id="GAT49437.1"/>
    </source>
</evidence>
<name>A0ABQ0LEH8_MYCCL</name>
<dbReference type="EMBL" id="DF845500">
    <property type="protein sequence ID" value="GAT49437.1"/>
    <property type="molecule type" value="Genomic_DNA"/>
</dbReference>
<feature type="compositionally biased region" description="Basic and acidic residues" evidence="1">
    <location>
        <begin position="24"/>
        <end position="33"/>
    </location>
</feature>
<dbReference type="Proteomes" id="UP000815677">
    <property type="component" value="Unassembled WGS sequence"/>
</dbReference>
<evidence type="ECO:0000313" key="3">
    <source>
        <dbReference type="Proteomes" id="UP000815677"/>
    </source>
</evidence>
<reference evidence="2" key="1">
    <citation type="submission" date="2014-09" db="EMBL/GenBank/DDBJ databases">
        <title>Genome sequence of the luminous mushroom Mycena chlorophos for searching fungal bioluminescence genes.</title>
        <authorList>
            <person name="Tanaka Y."/>
            <person name="Kasuga D."/>
            <person name="Oba Y."/>
            <person name="Hase S."/>
            <person name="Sato K."/>
            <person name="Oba Y."/>
            <person name="Sakakibara Y."/>
        </authorList>
    </citation>
    <scope>NUCLEOTIDE SEQUENCE</scope>
</reference>
<evidence type="ECO:0000256" key="1">
    <source>
        <dbReference type="SAM" id="MobiDB-lite"/>
    </source>
</evidence>